<dbReference type="HOGENOM" id="CLU_1120600_0_0_1"/>
<dbReference type="PANTHER" id="PTHR31912">
    <property type="entry name" value="IP13529P"/>
    <property type="match status" value="1"/>
</dbReference>
<dbReference type="VEuPathDB" id="FungiDB:PGTG_11966"/>
<dbReference type="STRING" id="418459.E3KNY5"/>
<organism evidence="1 2">
    <name type="scientific">Puccinia graminis f. sp. tritici (strain CRL 75-36-700-3 / race SCCL)</name>
    <name type="common">Black stem rust fungus</name>
    <dbReference type="NCBI Taxonomy" id="418459"/>
    <lineage>
        <taxon>Eukaryota</taxon>
        <taxon>Fungi</taxon>
        <taxon>Dikarya</taxon>
        <taxon>Basidiomycota</taxon>
        <taxon>Pucciniomycotina</taxon>
        <taxon>Pucciniomycetes</taxon>
        <taxon>Pucciniales</taxon>
        <taxon>Pucciniaceae</taxon>
        <taxon>Puccinia</taxon>
    </lineage>
</organism>
<reference key="1">
    <citation type="submission" date="2007-01" db="EMBL/GenBank/DDBJ databases">
        <title>The Genome Sequence of Puccinia graminis f. sp. tritici Strain CRL 75-36-700-3.</title>
        <authorList>
            <consortium name="The Broad Institute Genome Sequencing Platform"/>
            <person name="Birren B."/>
            <person name="Lander E."/>
            <person name="Galagan J."/>
            <person name="Nusbaum C."/>
            <person name="Devon K."/>
            <person name="Cuomo C."/>
            <person name="Jaffe D."/>
            <person name="Butler J."/>
            <person name="Alvarez P."/>
            <person name="Gnerre S."/>
            <person name="Grabherr M."/>
            <person name="Mauceli E."/>
            <person name="Brockman W."/>
            <person name="Young S."/>
            <person name="LaButti K."/>
            <person name="Sykes S."/>
            <person name="DeCaprio D."/>
            <person name="Crawford M."/>
            <person name="Koehrsen M."/>
            <person name="Engels R."/>
            <person name="Montgomery P."/>
            <person name="Pearson M."/>
            <person name="Howarth C."/>
            <person name="Larson L."/>
            <person name="White J."/>
            <person name="Zeng Q."/>
            <person name="Kodira C."/>
            <person name="Yandava C."/>
            <person name="Alvarado L."/>
            <person name="O'Leary S."/>
            <person name="Szabo L."/>
            <person name="Dean R."/>
            <person name="Schein J."/>
        </authorList>
    </citation>
    <scope>NUCLEOTIDE SEQUENCE</scope>
    <source>
        <strain>CRL 75-36-700-3</strain>
    </source>
</reference>
<dbReference type="InParanoid" id="E3KNY5"/>
<sequence length="248" mass="28280">MERHRHTYQAKASVKTIWKTLVQTKPPAILGPRQECFARCHAQLVRRRFTASLAYPPKNATHDDQLDDWEDTNSDTTEASLNFQDTTLLHIQKAVPNTNFVSLVMCTNIISRKSTSHADLEKFLQAYSLYTESSKLVFDSPKIVPNHHYALHTPDQMKWWGPLSNVSEFSGKKFNGLLQKMKTNAIIGQIEGTVLCEFCQMQRLNAQASSWSLQPDNKLEPKPKRMVEVHPDLYSALLQKLQSKDAAL</sequence>
<dbReference type="Proteomes" id="UP000008783">
    <property type="component" value="Unassembled WGS sequence"/>
</dbReference>
<protein>
    <submittedName>
        <fullName evidence="1">Uncharacterized protein</fullName>
    </submittedName>
</protein>
<dbReference type="AlphaFoldDB" id="E3KNY5"/>
<name>E3KNY5_PUCGT</name>
<accession>E3KNY5</accession>
<dbReference type="GeneID" id="10540006"/>
<keyword evidence="2" id="KW-1185">Reference proteome</keyword>
<dbReference type="RefSeq" id="XP_003330429.2">
    <property type="nucleotide sequence ID" value="XM_003330381.2"/>
</dbReference>
<dbReference type="KEGG" id="pgr:PGTG_11966"/>
<evidence type="ECO:0000313" key="2">
    <source>
        <dbReference type="Proteomes" id="UP000008783"/>
    </source>
</evidence>
<proteinExistence type="predicted"/>
<dbReference type="EMBL" id="DS178298">
    <property type="protein sequence ID" value="EFP86010.2"/>
    <property type="molecule type" value="Genomic_DNA"/>
</dbReference>
<reference evidence="2" key="2">
    <citation type="journal article" date="2011" name="Proc. Natl. Acad. Sci. U.S.A.">
        <title>Obligate biotrophy features unraveled by the genomic analysis of rust fungi.</title>
        <authorList>
            <person name="Duplessis S."/>
            <person name="Cuomo C.A."/>
            <person name="Lin Y.-C."/>
            <person name="Aerts A."/>
            <person name="Tisserant E."/>
            <person name="Veneault-Fourrey C."/>
            <person name="Joly D.L."/>
            <person name="Hacquard S."/>
            <person name="Amselem J."/>
            <person name="Cantarel B.L."/>
            <person name="Chiu R."/>
            <person name="Coutinho P.M."/>
            <person name="Feau N."/>
            <person name="Field M."/>
            <person name="Frey P."/>
            <person name="Gelhaye E."/>
            <person name="Goldberg J."/>
            <person name="Grabherr M.G."/>
            <person name="Kodira C.D."/>
            <person name="Kohler A."/>
            <person name="Kuees U."/>
            <person name="Lindquist E.A."/>
            <person name="Lucas S.M."/>
            <person name="Mago R."/>
            <person name="Mauceli E."/>
            <person name="Morin E."/>
            <person name="Murat C."/>
            <person name="Pangilinan J.L."/>
            <person name="Park R."/>
            <person name="Pearson M."/>
            <person name="Quesneville H."/>
            <person name="Rouhier N."/>
            <person name="Sakthikumar S."/>
            <person name="Salamov A.A."/>
            <person name="Schmutz J."/>
            <person name="Selles B."/>
            <person name="Shapiro H."/>
            <person name="Tanguay P."/>
            <person name="Tuskan G.A."/>
            <person name="Henrissat B."/>
            <person name="Van de Peer Y."/>
            <person name="Rouze P."/>
            <person name="Ellis J.G."/>
            <person name="Dodds P.N."/>
            <person name="Schein J.E."/>
            <person name="Zhong S."/>
            <person name="Hamelin R.C."/>
            <person name="Grigoriev I.V."/>
            <person name="Szabo L.J."/>
            <person name="Martin F."/>
        </authorList>
    </citation>
    <scope>NUCLEOTIDE SEQUENCE [LARGE SCALE GENOMIC DNA]</scope>
    <source>
        <strain evidence="2">CRL 75-36-700-3 / race SCCL</strain>
    </source>
</reference>
<evidence type="ECO:0000313" key="1">
    <source>
        <dbReference type="EMBL" id="EFP86010.2"/>
    </source>
</evidence>
<gene>
    <name evidence="1" type="ORF">PGTG_11966</name>
</gene>
<dbReference type="OrthoDB" id="2506039at2759"/>
<dbReference type="PANTHER" id="PTHR31912:SF34">
    <property type="entry name" value="NOTOCHORD-RELATED PROTEIN"/>
    <property type="match status" value="1"/>
</dbReference>